<dbReference type="Proteomes" id="UP000612055">
    <property type="component" value="Unassembled WGS sequence"/>
</dbReference>
<protein>
    <submittedName>
        <fullName evidence="2">Uncharacterized protein</fullName>
    </submittedName>
</protein>
<organism evidence="2 3">
    <name type="scientific">Edaphochlamys debaryana</name>
    <dbReference type="NCBI Taxonomy" id="47281"/>
    <lineage>
        <taxon>Eukaryota</taxon>
        <taxon>Viridiplantae</taxon>
        <taxon>Chlorophyta</taxon>
        <taxon>core chlorophytes</taxon>
        <taxon>Chlorophyceae</taxon>
        <taxon>CS clade</taxon>
        <taxon>Chlamydomonadales</taxon>
        <taxon>Chlamydomonadales incertae sedis</taxon>
        <taxon>Edaphochlamys</taxon>
    </lineage>
</organism>
<keyword evidence="3" id="KW-1185">Reference proteome</keyword>
<proteinExistence type="predicted"/>
<sequence length="506" mass="53179">MASAIFAATNDRQRFAAVRSQLLRAIQLIPSAHLTQEKRVRATQLANKATENTRGTAAPAVQQGAALQASDQRRAELMQRLTARTQSVRASVELQKVLVPCLIAWRSATERRLRDFLRVKNRVDDYERNRHLAPISAFCEAARALDACIVALIVLNTPYKAALLAAFDEYDEVKGPYDEPKEISVNSGAHLSLDFELMGLVWGESVLKYAAGAVRNNMTAFVQQTALDMIVKPLDEALCYVVDPGQPHAKGITDPTFRRGVVALLGAAEETAQLCGTRAQDAFPLLWDLVGRLQRSRGVQLDPSGAPPLARQLLAGTVLMSAQPPPQPAQQPQTVDSGSEGEEEGQEPGNGSAGAGPSTGGSGEGVSTGGRRRRRRAGDRNRRAAAAAAAAATPAPAAAAGSPPAAAAPAAVPAASPSGALMASPPPSGDLGVLMPDCCVCLDELGPASVRLLNCSVRGLEGPFHALCGACWAGLERPQCPMCCRRDVKALSPAEFLQALACGPGA</sequence>
<gene>
    <name evidence="2" type="ORF">HYH03_008897</name>
</gene>
<dbReference type="OrthoDB" id="539876at2759"/>
<evidence type="ECO:0000313" key="2">
    <source>
        <dbReference type="EMBL" id="KAG2492731.1"/>
    </source>
</evidence>
<dbReference type="EMBL" id="JAEHOE010000042">
    <property type="protein sequence ID" value="KAG2492731.1"/>
    <property type="molecule type" value="Genomic_DNA"/>
</dbReference>
<feature type="compositionally biased region" description="Gly residues" evidence="1">
    <location>
        <begin position="351"/>
        <end position="368"/>
    </location>
</feature>
<comment type="caution">
    <text evidence="2">The sequence shown here is derived from an EMBL/GenBank/DDBJ whole genome shotgun (WGS) entry which is preliminary data.</text>
</comment>
<dbReference type="AlphaFoldDB" id="A0A836BXG9"/>
<accession>A0A836BXG9</accession>
<evidence type="ECO:0000313" key="3">
    <source>
        <dbReference type="Proteomes" id="UP000612055"/>
    </source>
</evidence>
<evidence type="ECO:0000256" key="1">
    <source>
        <dbReference type="SAM" id="MobiDB-lite"/>
    </source>
</evidence>
<feature type="compositionally biased region" description="Low complexity" evidence="1">
    <location>
        <begin position="384"/>
        <end position="411"/>
    </location>
</feature>
<name>A0A836BXG9_9CHLO</name>
<reference evidence="2" key="1">
    <citation type="journal article" date="2020" name="bioRxiv">
        <title>Comparative genomics of Chlamydomonas.</title>
        <authorList>
            <person name="Craig R.J."/>
            <person name="Hasan A.R."/>
            <person name="Ness R.W."/>
            <person name="Keightley P.D."/>
        </authorList>
    </citation>
    <scope>NUCLEOTIDE SEQUENCE</scope>
    <source>
        <strain evidence="2">CCAP 11/70</strain>
    </source>
</reference>
<feature type="region of interest" description="Disordered" evidence="1">
    <location>
        <begin position="321"/>
        <end position="411"/>
    </location>
</feature>